<evidence type="ECO:0000313" key="1">
    <source>
        <dbReference type="EMBL" id="KAG5595212.1"/>
    </source>
</evidence>
<comment type="caution">
    <text evidence="1">The sequence shown here is derived from an EMBL/GenBank/DDBJ whole genome shotgun (WGS) entry which is preliminary data.</text>
</comment>
<name>A0A9J5Y7H5_SOLCO</name>
<dbReference type="Proteomes" id="UP000824120">
    <property type="component" value="Chromosome 7"/>
</dbReference>
<organism evidence="1 2">
    <name type="scientific">Solanum commersonii</name>
    <name type="common">Commerson's wild potato</name>
    <name type="synonym">Commerson's nightshade</name>
    <dbReference type="NCBI Taxonomy" id="4109"/>
    <lineage>
        <taxon>Eukaryota</taxon>
        <taxon>Viridiplantae</taxon>
        <taxon>Streptophyta</taxon>
        <taxon>Embryophyta</taxon>
        <taxon>Tracheophyta</taxon>
        <taxon>Spermatophyta</taxon>
        <taxon>Magnoliopsida</taxon>
        <taxon>eudicotyledons</taxon>
        <taxon>Gunneridae</taxon>
        <taxon>Pentapetalae</taxon>
        <taxon>asterids</taxon>
        <taxon>lamiids</taxon>
        <taxon>Solanales</taxon>
        <taxon>Solanaceae</taxon>
        <taxon>Solanoideae</taxon>
        <taxon>Solaneae</taxon>
        <taxon>Solanum</taxon>
    </lineage>
</organism>
<proteinExistence type="predicted"/>
<dbReference type="EMBL" id="JACXVP010000007">
    <property type="protein sequence ID" value="KAG5595212.1"/>
    <property type="molecule type" value="Genomic_DNA"/>
</dbReference>
<sequence length="245" mass="28926">MRSFCEGPSVAYRDFNTTRFPPEKTNCTRLSRAISISYEFLTQIRQSTLQSLSLDHNPIVLTFGDETFRNSSGGRIKKGNLRVRKDQFIEQLRSLEAIQELKTLTDDDEHLIRDNLKMKYEEAEKNEEFHWRQRFRNQWINSGNKNTKFFQRMASSHKRIYNIDIMKINEVMKIEHLETKNSLVGVKLCAIEKALDRHGYTMAYFQVFFNSKEGFGNELRDFIPISLITRVYKIIPKVLAKRLKT</sequence>
<protein>
    <submittedName>
        <fullName evidence="1">Uncharacterized protein</fullName>
    </submittedName>
</protein>
<reference evidence="1 2" key="1">
    <citation type="submission" date="2020-09" db="EMBL/GenBank/DDBJ databases">
        <title>De no assembly of potato wild relative species, Solanum commersonii.</title>
        <authorList>
            <person name="Cho K."/>
        </authorList>
    </citation>
    <scope>NUCLEOTIDE SEQUENCE [LARGE SCALE GENOMIC DNA]</scope>
    <source>
        <strain evidence="1">LZ3.2</strain>
        <tissue evidence="1">Leaf</tissue>
    </source>
</reference>
<evidence type="ECO:0000313" key="2">
    <source>
        <dbReference type="Proteomes" id="UP000824120"/>
    </source>
</evidence>
<dbReference type="AlphaFoldDB" id="A0A9J5Y7H5"/>
<keyword evidence="2" id="KW-1185">Reference proteome</keyword>
<accession>A0A9J5Y7H5</accession>
<gene>
    <name evidence="1" type="ORF">H5410_036444</name>
</gene>
<dbReference type="OrthoDB" id="1720282at2759"/>